<dbReference type="InterPro" id="IPR007410">
    <property type="entry name" value="LpqE-like"/>
</dbReference>
<sequence length="141" mass="14831">MLAATLALAGTSVHAAECLPRVESAWVRLPPVAMPMMAGFATLSNPCETPLQVVSASSPAFADVSIHQSTVVDGINRMREVDVLEIPAGGSVELKPGSYHLMLMQPKTAPKAGDKVSIVLKLQDGRELPASFQVRANPNAS</sequence>
<dbReference type="Gene3D" id="2.60.40.1890">
    <property type="entry name" value="PCu(A)C copper chaperone"/>
    <property type="match status" value="1"/>
</dbReference>
<dbReference type="EMBL" id="LDJL01000011">
    <property type="protein sequence ID" value="KRG69218.1"/>
    <property type="molecule type" value="Genomic_DNA"/>
</dbReference>
<organism evidence="1 2">
    <name type="scientific">Pseudoxanthomonas dokdonensis</name>
    <dbReference type="NCBI Taxonomy" id="344882"/>
    <lineage>
        <taxon>Bacteria</taxon>
        <taxon>Pseudomonadati</taxon>
        <taxon>Pseudomonadota</taxon>
        <taxon>Gammaproteobacteria</taxon>
        <taxon>Lysobacterales</taxon>
        <taxon>Lysobacteraceae</taxon>
        <taxon>Pseudoxanthomonas</taxon>
    </lineage>
</organism>
<reference evidence="1 2" key="1">
    <citation type="submission" date="2015-05" db="EMBL/GenBank/DDBJ databases">
        <title>Genome sequencing and analysis of members of genus Stenotrophomonas.</title>
        <authorList>
            <person name="Patil P.P."/>
            <person name="Midha S."/>
            <person name="Patil P.B."/>
        </authorList>
    </citation>
    <scope>NUCLEOTIDE SEQUENCE [LARGE SCALE GENOMIC DNA]</scope>
    <source>
        <strain evidence="1 2">DSM 21858</strain>
    </source>
</reference>
<dbReference type="Pfam" id="PF04314">
    <property type="entry name" value="PCuAC"/>
    <property type="match status" value="1"/>
</dbReference>
<dbReference type="InterPro" id="IPR058248">
    <property type="entry name" value="Lxx211020-like"/>
</dbReference>
<evidence type="ECO:0008006" key="3">
    <source>
        <dbReference type="Google" id="ProtNLM"/>
    </source>
</evidence>
<evidence type="ECO:0000313" key="2">
    <source>
        <dbReference type="Proteomes" id="UP000052052"/>
    </source>
</evidence>
<dbReference type="PANTHER" id="PTHR36302">
    <property type="entry name" value="BLR7088 PROTEIN"/>
    <property type="match status" value="1"/>
</dbReference>
<dbReference type="InterPro" id="IPR036182">
    <property type="entry name" value="PCuAC_sf"/>
</dbReference>
<name>A0A0R0CS00_9GAMM</name>
<accession>A0A0R0CS00</accession>
<dbReference type="SUPFAM" id="SSF110087">
    <property type="entry name" value="DR1885-like metal-binding protein"/>
    <property type="match status" value="1"/>
</dbReference>
<dbReference type="AlphaFoldDB" id="A0A0R0CS00"/>
<dbReference type="PATRIC" id="fig|344882.3.peg.601"/>
<evidence type="ECO:0000313" key="1">
    <source>
        <dbReference type="EMBL" id="KRG69218.1"/>
    </source>
</evidence>
<protein>
    <recommendedName>
        <fullName evidence="3">Copper chaperone PCu(A)C</fullName>
    </recommendedName>
</protein>
<comment type="caution">
    <text evidence="1">The sequence shown here is derived from an EMBL/GenBank/DDBJ whole genome shotgun (WGS) entry which is preliminary data.</text>
</comment>
<proteinExistence type="predicted"/>
<keyword evidence="2" id="KW-1185">Reference proteome</keyword>
<dbReference type="STRING" id="344882.ABB29_11175"/>
<dbReference type="PANTHER" id="PTHR36302:SF1">
    <property type="entry name" value="COPPER CHAPERONE PCU(A)C"/>
    <property type="match status" value="1"/>
</dbReference>
<dbReference type="Proteomes" id="UP000052052">
    <property type="component" value="Unassembled WGS sequence"/>
</dbReference>
<gene>
    <name evidence="1" type="ORF">ABB29_11175</name>
</gene>